<organism evidence="2 3">
    <name type="scientific">Anatilimnocola aggregata</name>
    <dbReference type="NCBI Taxonomy" id="2528021"/>
    <lineage>
        <taxon>Bacteria</taxon>
        <taxon>Pseudomonadati</taxon>
        <taxon>Planctomycetota</taxon>
        <taxon>Planctomycetia</taxon>
        <taxon>Pirellulales</taxon>
        <taxon>Pirellulaceae</taxon>
        <taxon>Anatilimnocola</taxon>
    </lineage>
</organism>
<sequence length="403" mass="44032">MFELIRYKLPGLVPANLVAARRHFFRPRLECLEARCMLSFAPMDGNYLSAEEAIEPAETLLSDRGRGLDSQLPEFELPPLLEQPNDSEKIPLPDLPDWQEPIPPPPEDNPSNDQSGDGGMVDLGNGFENTPADEVVPDVMSERESREVIEMLASLKYLSVNRDAVSSASLEDQVNETDKRDSRFESDELDKLNYFSRHSDGGSIEIAVDELVAEMEPARPAAVLSMDSLLEISVQMDNSSGRYQAFEVLTGEEVSLPSEVPEAEQADALFVPTSLTDDLGAIENDAATDTQEGDGSLLANTAIVNGEPSSLETAPKLAAGLMAGGERGNPTWSTAIALVTIGVVFQFLREQKTAHLRSCAILLWQSFVSTYRTLSRRTCRIDAQCLERTANSVAPVAVSRTET</sequence>
<dbReference type="EMBL" id="CP036274">
    <property type="protein sequence ID" value="QDU27095.1"/>
    <property type="molecule type" value="Genomic_DNA"/>
</dbReference>
<gene>
    <name evidence="2" type="ORF">ETAA8_21790</name>
</gene>
<dbReference type="Proteomes" id="UP000315017">
    <property type="component" value="Chromosome"/>
</dbReference>
<name>A0A517YA35_9BACT</name>
<reference evidence="2 3" key="1">
    <citation type="submission" date="2019-02" db="EMBL/GenBank/DDBJ databases">
        <title>Deep-cultivation of Planctomycetes and their phenomic and genomic characterization uncovers novel biology.</title>
        <authorList>
            <person name="Wiegand S."/>
            <person name="Jogler M."/>
            <person name="Boedeker C."/>
            <person name="Pinto D."/>
            <person name="Vollmers J."/>
            <person name="Rivas-Marin E."/>
            <person name="Kohn T."/>
            <person name="Peeters S.H."/>
            <person name="Heuer A."/>
            <person name="Rast P."/>
            <person name="Oberbeckmann S."/>
            <person name="Bunk B."/>
            <person name="Jeske O."/>
            <person name="Meyerdierks A."/>
            <person name="Storesund J.E."/>
            <person name="Kallscheuer N."/>
            <person name="Luecker S."/>
            <person name="Lage O.M."/>
            <person name="Pohl T."/>
            <person name="Merkel B.J."/>
            <person name="Hornburger P."/>
            <person name="Mueller R.-W."/>
            <person name="Bruemmer F."/>
            <person name="Labrenz M."/>
            <person name="Spormann A.M."/>
            <person name="Op den Camp H."/>
            <person name="Overmann J."/>
            <person name="Amann R."/>
            <person name="Jetten M.S.M."/>
            <person name="Mascher T."/>
            <person name="Medema M.H."/>
            <person name="Devos D.P."/>
            <person name="Kaster A.-K."/>
            <person name="Ovreas L."/>
            <person name="Rohde M."/>
            <person name="Galperin M.Y."/>
            <person name="Jogler C."/>
        </authorList>
    </citation>
    <scope>NUCLEOTIDE SEQUENCE [LARGE SCALE GENOMIC DNA]</scope>
    <source>
        <strain evidence="2 3">ETA_A8</strain>
    </source>
</reference>
<proteinExistence type="predicted"/>
<protein>
    <submittedName>
        <fullName evidence="2">Uncharacterized protein</fullName>
    </submittedName>
</protein>
<dbReference type="KEGG" id="aagg:ETAA8_21790"/>
<dbReference type="AlphaFoldDB" id="A0A517YA35"/>
<evidence type="ECO:0000313" key="3">
    <source>
        <dbReference type="Proteomes" id="UP000315017"/>
    </source>
</evidence>
<evidence type="ECO:0000313" key="2">
    <source>
        <dbReference type="EMBL" id="QDU27095.1"/>
    </source>
</evidence>
<feature type="region of interest" description="Disordered" evidence="1">
    <location>
        <begin position="77"/>
        <end position="133"/>
    </location>
</feature>
<evidence type="ECO:0000256" key="1">
    <source>
        <dbReference type="SAM" id="MobiDB-lite"/>
    </source>
</evidence>
<accession>A0A517YA35</accession>
<keyword evidence="3" id="KW-1185">Reference proteome</keyword>